<evidence type="ECO:0000256" key="1">
    <source>
        <dbReference type="SAM" id="MobiDB-lite"/>
    </source>
</evidence>
<name>A0A167MA16_CALVF</name>
<sequence length="248" mass="27518">MPAPQSRDFLADRRTKPRVIGRRYGRLAAVKKEARSPSIALGARRRERRKTGAARTDIEEAGGMEFGWAEHVLRTGGMSFGSLVEQLSQLDVVCACAEDIGSHDRRARGGHGPLSKDCTREKRELRRPQTSPQRSTNAKRTLHARVTAGRVYFWHWLPPFLNSNLKPQAVDVSMTSLCTSSTLFAPSKLSPTPTRCPLHVEVSADTKESLDDIFPGARSKKHDRAIIASPRPTTKIGATRLRPHKAQP</sequence>
<feature type="compositionally biased region" description="Polar residues" evidence="1">
    <location>
        <begin position="128"/>
        <end position="139"/>
    </location>
</feature>
<protein>
    <submittedName>
        <fullName evidence="2">Uncharacterized protein</fullName>
    </submittedName>
</protein>
<organism evidence="2 3">
    <name type="scientific">Calocera viscosa (strain TUFC12733)</name>
    <dbReference type="NCBI Taxonomy" id="1330018"/>
    <lineage>
        <taxon>Eukaryota</taxon>
        <taxon>Fungi</taxon>
        <taxon>Dikarya</taxon>
        <taxon>Basidiomycota</taxon>
        <taxon>Agaricomycotina</taxon>
        <taxon>Dacrymycetes</taxon>
        <taxon>Dacrymycetales</taxon>
        <taxon>Dacrymycetaceae</taxon>
        <taxon>Calocera</taxon>
    </lineage>
</organism>
<feature type="compositionally biased region" description="Basic and acidic residues" evidence="1">
    <location>
        <begin position="117"/>
        <end position="127"/>
    </location>
</feature>
<keyword evidence="3" id="KW-1185">Reference proteome</keyword>
<proteinExistence type="predicted"/>
<accession>A0A167MA16</accession>
<dbReference type="Proteomes" id="UP000076738">
    <property type="component" value="Unassembled WGS sequence"/>
</dbReference>
<dbReference type="EMBL" id="KV417284">
    <property type="protein sequence ID" value="KZO96494.1"/>
    <property type="molecule type" value="Genomic_DNA"/>
</dbReference>
<evidence type="ECO:0000313" key="3">
    <source>
        <dbReference type="Proteomes" id="UP000076738"/>
    </source>
</evidence>
<feature type="region of interest" description="Disordered" evidence="1">
    <location>
        <begin position="104"/>
        <end position="141"/>
    </location>
</feature>
<reference evidence="2 3" key="1">
    <citation type="journal article" date="2016" name="Mol. Biol. Evol.">
        <title>Comparative Genomics of Early-Diverging Mushroom-Forming Fungi Provides Insights into the Origins of Lignocellulose Decay Capabilities.</title>
        <authorList>
            <person name="Nagy L.G."/>
            <person name="Riley R."/>
            <person name="Tritt A."/>
            <person name="Adam C."/>
            <person name="Daum C."/>
            <person name="Floudas D."/>
            <person name="Sun H."/>
            <person name="Yadav J.S."/>
            <person name="Pangilinan J."/>
            <person name="Larsson K.H."/>
            <person name="Matsuura K."/>
            <person name="Barry K."/>
            <person name="Labutti K."/>
            <person name="Kuo R."/>
            <person name="Ohm R.A."/>
            <person name="Bhattacharya S.S."/>
            <person name="Shirouzu T."/>
            <person name="Yoshinaga Y."/>
            <person name="Martin F.M."/>
            <person name="Grigoriev I.V."/>
            <person name="Hibbett D.S."/>
        </authorList>
    </citation>
    <scope>NUCLEOTIDE SEQUENCE [LARGE SCALE GENOMIC DNA]</scope>
    <source>
        <strain evidence="2 3">TUFC12733</strain>
    </source>
</reference>
<evidence type="ECO:0000313" key="2">
    <source>
        <dbReference type="EMBL" id="KZO96494.1"/>
    </source>
</evidence>
<dbReference type="AlphaFoldDB" id="A0A167MA16"/>
<gene>
    <name evidence="2" type="ORF">CALVIDRAFT_119319</name>
</gene>
<feature type="region of interest" description="Disordered" evidence="1">
    <location>
        <begin position="229"/>
        <end position="248"/>
    </location>
</feature>